<dbReference type="InterPro" id="IPR003591">
    <property type="entry name" value="Leu-rich_rpt_typical-subtyp"/>
</dbReference>
<dbReference type="InterPro" id="IPR001611">
    <property type="entry name" value="Leu-rich_rpt"/>
</dbReference>
<reference evidence="5" key="1">
    <citation type="submission" date="2022-01" db="EMBL/GenBank/DDBJ databases">
        <authorList>
            <person name="King R."/>
        </authorList>
    </citation>
    <scope>NUCLEOTIDE SEQUENCE</scope>
</reference>
<feature type="chain" id="PRO_5040131187" evidence="4">
    <location>
        <begin position="23"/>
        <end position="326"/>
    </location>
</feature>
<name>A0A9P0GRA5_PHACE</name>
<sequence>MIRVSSAVICILLSLCFDGGKAICVDKNALYNVNATVHLTLHGSGLKVLNVNFYTLERYVTIDVTQANVTDLCEGIIKNFMNLDSLSLINVNLSRIEPEAFQKVPKLRKLSLAVNKLTEIVKGSFNNLEALEFLYLSANEISTIEENAFGSLINLRKIHLDRNKIVGLNGNLFHGCARLSLINLKFNMIESITKASFQDLRPNHQSSITIQLNKNRIRDVDPSTFGMSNPVILHLEGNYLDATSDLLYGLKEYSKLYLDGNQVRCLADDVIENMRNTTKDLSLLNNPMDCDCMDRIDERLDEVYGTGKLEYSSTFPCLFAQEIKFG</sequence>
<organism evidence="5 6">
    <name type="scientific">Phaedon cochleariae</name>
    <name type="common">Mustard beetle</name>
    <dbReference type="NCBI Taxonomy" id="80249"/>
    <lineage>
        <taxon>Eukaryota</taxon>
        <taxon>Metazoa</taxon>
        <taxon>Ecdysozoa</taxon>
        <taxon>Arthropoda</taxon>
        <taxon>Hexapoda</taxon>
        <taxon>Insecta</taxon>
        <taxon>Pterygota</taxon>
        <taxon>Neoptera</taxon>
        <taxon>Endopterygota</taxon>
        <taxon>Coleoptera</taxon>
        <taxon>Polyphaga</taxon>
        <taxon>Cucujiformia</taxon>
        <taxon>Chrysomeloidea</taxon>
        <taxon>Chrysomelidae</taxon>
        <taxon>Chrysomelinae</taxon>
        <taxon>Chrysomelini</taxon>
        <taxon>Phaedon</taxon>
    </lineage>
</organism>
<evidence type="ECO:0000256" key="1">
    <source>
        <dbReference type="ARBA" id="ARBA00022614"/>
    </source>
</evidence>
<dbReference type="PANTHER" id="PTHR24373">
    <property type="entry name" value="SLIT RELATED LEUCINE-RICH REPEAT NEURONAL PROTEIN"/>
    <property type="match status" value="1"/>
</dbReference>
<dbReference type="PANTHER" id="PTHR24373:SF393">
    <property type="entry name" value="PROTEIN SLIT-LIKE PROTEIN"/>
    <property type="match status" value="1"/>
</dbReference>
<dbReference type="SUPFAM" id="SSF52058">
    <property type="entry name" value="L domain-like"/>
    <property type="match status" value="1"/>
</dbReference>
<keyword evidence="1" id="KW-0433">Leucine-rich repeat</keyword>
<dbReference type="AlphaFoldDB" id="A0A9P0GRA5"/>
<dbReference type="InterPro" id="IPR050328">
    <property type="entry name" value="Dev_Immune_Receptor"/>
</dbReference>
<dbReference type="SMART" id="SM00369">
    <property type="entry name" value="LRR_TYP"/>
    <property type="match status" value="5"/>
</dbReference>
<evidence type="ECO:0000313" key="6">
    <source>
        <dbReference type="Proteomes" id="UP001153737"/>
    </source>
</evidence>
<dbReference type="OrthoDB" id="266138at2759"/>
<evidence type="ECO:0000313" key="5">
    <source>
        <dbReference type="EMBL" id="CAH1154165.1"/>
    </source>
</evidence>
<dbReference type="Gene3D" id="3.80.10.10">
    <property type="entry name" value="Ribonuclease Inhibitor"/>
    <property type="match status" value="3"/>
</dbReference>
<evidence type="ECO:0000256" key="3">
    <source>
        <dbReference type="ARBA" id="ARBA00022737"/>
    </source>
</evidence>
<reference evidence="5" key="2">
    <citation type="submission" date="2022-10" db="EMBL/GenBank/DDBJ databases">
        <authorList>
            <consortium name="ENA_rothamsted_submissions"/>
            <consortium name="culmorum"/>
            <person name="King R."/>
        </authorList>
    </citation>
    <scope>NUCLEOTIDE SEQUENCE</scope>
</reference>
<evidence type="ECO:0000256" key="4">
    <source>
        <dbReference type="SAM" id="SignalP"/>
    </source>
</evidence>
<dbReference type="EMBL" id="OU896721">
    <property type="protein sequence ID" value="CAH1154165.1"/>
    <property type="molecule type" value="Genomic_DNA"/>
</dbReference>
<accession>A0A9P0GRA5</accession>
<dbReference type="InterPro" id="IPR032675">
    <property type="entry name" value="LRR_dom_sf"/>
</dbReference>
<keyword evidence="3" id="KW-0677">Repeat</keyword>
<keyword evidence="2 4" id="KW-0732">Signal</keyword>
<gene>
    <name evidence="5" type="ORF">PHAECO_LOCUS4628</name>
</gene>
<feature type="signal peptide" evidence="4">
    <location>
        <begin position="1"/>
        <end position="22"/>
    </location>
</feature>
<proteinExistence type="predicted"/>
<dbReference type="Proteomes" id="UP001153737">
    <property type="component" value="Chromosome 15"/>
</dbReference>
<evidence type="ECO:0000256" key="2">
    <source>
        <dbReference type="ARBA" id="ARBA00022729"/>
    </source>
</evidence>
<keyword evidence="6" id="KW-1185">Reference proteome</keyword>
<dbReference type="Pfam" id="PF13855">
    <property type="entry name" value="LRR_8"/>
    <property type="match status" value="1"/>
</dbReference>
<protein>
    <submittedName>
        <fullName evidence="5">Uncharacterized protein</fullName>
    </submittedName>
</protein>